<dbReference type="Pfam" id="PF00076">
    <property type="entry name" value="RRM_1"/>
    <property type="match status" value="1"/>
</dbReference>
<dbReference type="SUPFAM" id="SSF54928">
    <property type="entry name" value="RNA-binding domain, RBD"/>
    <property type="match status" value="1"/>
</dbReference>
<evidence type="ECO:0000259" key="1">
    <source>
        <dbReference type="Pfam" id="PF00076"/>
    </source>
</evidence>
<accession>A0A0E9RPY0</accession>
<evidence type="ECO:0000313" key="2">
    <source>
        <dbReference type="EMBL" id="JAH30403.1"/>
    </source>
</evidence>
<name>A0A0E9RPY0_ANGAN</name>
<proteinExistence type="predicted"/>
<reference evidence="2" key="1">
    <citation type="submission" date="2014-11" db="EMBL/GenBank/DDBJ databases">
        <authorList>
            <person name="Amaro Gonzalez C."/>
        </authorList>
    </citation>
    <scope>NUCLEOTIDE SEQUENCE</scope>
</reference>
<protein>
    <recommendedName>
        <fullName evidence="1">RRM domain-containing protein</fullName>
    </recommendedName>
</protein>
<dbReference type="InterPro" id="IPR000504">
    <property type="entry name" value="RRM_dom"/>
</dbReference>
<reference evidence="2" key="2">
    <citation type="journal article" date="2015" name="Fish Shellfish Immunol.">
        <title>Early steps in the European eel (Anguilla anguilla)-Vibrio vulnificus interaction in the gills: Role of the RtxA13 toxin.</title>
        <authorList>
            <person name="Callol A."/>
            <person name="Pajuelo D."/>
            <person name="Ebbesson L."/>
            <person name="Teles M."/>
            <person name="MacKenzie S."/>
            <person name="Amaro C."/>
        </authorList>
    </citation>
    <scope>NUCLEOTIDE SEQUENCE</scope>
</reference>
<sequence>MKKQDTQLQTFQRVLKEDEEEEDVSESGRLFVRNLPYTCTEQELTDIFTKHGADFFLIPEFPCPRFPDSILIHLICFKYTVTAYSLFCIHCN</sequence>
<dbReference type="Gene3D" id="3.30.70.330">
    <property type="match status" value="1"/>
</dbReference>
<dbReference type="InterPro" id="IPR035979">
    <property type="entry name" value="RBD_domain_sf"/>
</dbReference>
<organism evidence="2">
    <name type="scientific">Anguilla anguilla</name>
    <name type="common">European freshwater eel</name>
    <name type="synonym">Muraena anguilla</name>
    <dbReference type="NCBI Taxonomy" id="7936"/>
    <lineage>
        <taxon>Eukaryota</taxon>
        <taxon>Metazoa</taxon>
        <taxon>Chordata</taxon>
        <taxon>Craniata</taxon>
        <taxon>Vertebrata</taxon>
        <taxon>Euteleostomi</taxon>
        <taxon>Actinopterygii</taxon>
        <taxon>Neopterygii</taxon>
        <taxon>Teleostei</taxon>
        <taxon>Anguilliformes</taxon>
        <taxon>Anguillidae</taxon>
        <taxon>Anguilla</taxon>
    </lineage>
</organism>
<dbReference type="EMBL" id="GBXM01078174">
    <property type="protein sequence ID" value="JAH30403.1"/>
    <property type="molecule type" value="Transcribed_RNA"/>
</dbReference>
<dbReference type="GO" id="GO:0003723">
    <property type="term" value="F:RNA binding"/>
    <property type="evidence" value="ECO:0007669"/>
    <property type="project" value="InterPro"/>
</dbReference>
<dbReference type="InterPro" id="IPR012677">
    <property type="entry name" value="Nucleotide-bd_a/b_plait_sf"/>
</dbReference>
<feature type="domain" description="RRM" evidence="1">
    <location>
        <begin position="30"/>
        <end position="52"/>
    </location>
</feature>
<dbReference type="AlphaFoldDB" id="A0A0E9RPY0"/>